<gene>
    <name evidence="1" type="ORF">EJ02DRAFT_115828</name>
</gene>
<keyword evidence="2" id="KW-1185">Reference proteome</keyword>
<evidence type="ECO:0000313" key="2">
    <source>
        <dbReference type="Proteomes" id="UP000800038"/>
    </source>
</evidence>
<sequence length="426" mass="46748">MQLAEYRADTSNWASKATRLQHMWTWVNATVNPQLLAPAMMTLVEQKKSTLQALIKALRTELAPTSISTINLVRAQYRAHLQKAKQGRVNPESWYTEWHSLYAKAKAYKIADIDGLLAVQDFLDALAPKLSPEWARTMHQSVVQSKVLGNTPLTLPEVAKIFSALLQEHKLRASNQSTGIFATLGNSAPEPSASNPKRKCPCGKLHKWPATECRKLQTALTGKPLQLTDAVKDQILASLADPSFNGLRQALAKKGWTSNALEKVQKPSYPGTIAAALIDPNLLLDKQEASGIYTTMDFDAHPLSASTILDNGAALHLVNTLDLIQPGTFIKESGITCVEAGTQSFPILGKGTWVLKEVINGARGENTEDLLLKDVAVVEGFHVNIISEARLEQVRVWYLGLDATLRIGSLQQSTVLAKLKRKHNLT</sequence>
<dbReference type="AlphaFoldDB" id="A0A6A5S7M0"/>
<reference evidence="1" key="1">
    <citation type="journal article" date="2020" name="Stud. Mycol.">
        <title>101 Dothideomycetes genomes: a test case for predicting lifestyles and emergence of pathogens.</title>
        <authorList>
            <person name="Haridas S."/>
            <person name="Albert R."/>
            <person name="Binder M."/>
            <person name="Bloem J."/>
            <person name="Labutti K."/>
            <person name="Salamov A."/>
            <person name="Andreopoulos B."/>
            <person name="Baker S."/>
            <person name="Barry K."/>
            <person name="Bills G."/>
            <person name="Bluhm B."/>
            <person name="Cannon C."/>
            <person name="Castanera R."/>
            <person name="Culley D."/>
            <person name="Daum C."/>
            <person name="Ezra D."/>
            <person name="Gonzalez J."/>
            <person name="Henrissat B."/>
            <person name="Kuo A."/>
            <person name="Liang C."/>
            <person name="Lipzen A."/>
            <person name="Lutzoni F."/>
            <person name="Magnuson J."/>
            <person name="Mondo S."/>
            <person name="Nolan M."/>
            <person name="Ohm R."/>
            <person name="Pangilinan J."/>
            <person name="Park H.-J."/>
            <person name="Ramirez L."/>
            <person name="Alfaro M."/>
            <person name="Sun H."/>
            <person name="Tritt A."/>
            <person name="Yoshinaga Y."/>
            <person name="Zwiers L.-H."/>
            <person name="Turgeon B."/>
            <person name="Goodwin S."/>
            <person name="Spatafora J."/>
            <person name="Crous P."/>
            <person name="Grigoriev I."/>
        </authorList>
    </citation>
    <scope>NUCLEOTIDE SEQUENCE</scope>
    <source>
        <strain evidence="1">CBS 161.51</strain>
    </source>
</reference>
<dbReference type="EMBL" id="ML976236">
    <property type="protein sequence ID" value="KAF1935779.1"/>
    <property type="molecule type" value="Genomic_DNA"/>
</dbReference>
<evidence type="ECO:0000313" key="1">
    <source>
        <dbReference type="EMBL" id="KAF1935779.1"/>
    </source>
</evidence>
<accession>A0A6A5S7M0</accession>
<dbReference type="OrthoDB" id="3564818at2759"/>
<dbReference type="Proteomes" id="UP000800038">
    <property type="component" value="Unassembled WGS sequence"/>
</dbReference>
<name>A0A6A5S7M0_9PLEO</name>
<organism evidence="1 2">
    <name type="scientific">Clathrospora elynae</name>
    <dbReference type="NCBI Taxonomy" id="706981"/>
    <lineage>
        <taxon>Eukaryota</taxon>
        <taxon>Fungi</taxon>
        <taxon>Dikarya</taxon>
        <taxon>Ascomycota</taxon>
        <taxon>Pezizomycotina</taxon>
        <taxon>Dothideomycetes</taxon>
        <taxon>Pleosporomycetidae</taxon>
        <taxon>Pleosporales</taxon>
        <taxon>Diademaceae</taxon>
        <taxon>Clathrospora</taxon>
    </lineage>
</organism>
<feature type="non-terminal residue" evidence="1">
    <location>
        <position position="426"/>
    </location>
</feature>
<proteinExistence type="predicted"/>
<protein>
    <submittedName>
        <fullName evidence="1">Uncharacterized protein</fullName>
    </submittedName>
</protein>